<dbReference type="PROSITE" id="PS51419">
    <property type="entry name" value="RAB"/>
    <property type="match status" value="1"/>
</dbReference>
<comment type="caution">
    <text evidence="1">The sequence shown here is derived from an EMBL/GenBank/DDBJ whole genome shotgun (WGS) entry which is preliminary data.</text>
</comment>
<sequence>MLVGNKADLSHLRAVSADDAKAFAKRENTFFMETSALQSLNMENAFTDVLSQIYYVVRRKALCSSANEPRTLPKGQAINISSNDDVSIVKKRNVVQDGMIDY</sequence>
<dbReference type="InterPro" id="IPR001806">
    <property type="entry name" value="Small_GTPase"/>
</dbReference>
<dbReference type="SUPFAM" id="SSF52540">
    <property type="entry name" value="P-loop containing nucleoside triphosphate hydrolases"/>
    <property type="match status" value="1"/>
</dbReference>
<dbReference type="PROSITE" id="PS51421">
    <property type="entry name" value="RAS"/>
    <property type="match status" value="1"/>
</dbReference>
<dbReference type="AlphaFoldDB" id="A0AAD3Y5G5"/>
<dbReference type="InterPro" id="IPR050209">
    <property type="entry name" value="Rab_GTPases_membrane_traffic"/>
</dbReference>
<gene>
    <name evidence="1" type="ORF">Nepgr_032200</name>
</gene>
<evidence type="ECO:0000313" key="2">
    <source>
        <dbReference type="Proteomes" id="UP001279734"/>
    </source>
</evidence>
<dbReference type="InterPro" id="IPR027417">
    <property type="entry name" value="P-loop_NTPase"/>
</dbReference>
<dbReference type="Pfam" id="PF00071">
    <property type="entry name" value="Ras"/>
    <property type="match status" value="1"/>
</dbReference>
<dbReference type="GO" id="GO:0003924">
    <property type="term" value="F:GTPase activity"/>
    <property type="evidence" value="ECO:0007669"/>
    <property type="project" value="InterPro"/>
</dbReference>
<keyword evidence="2" id="KW-1185">Reference proteome</keyword>
<accession>A0AAD3Y5G5</accession>
<evidence type="ECO:0000313" key="1">
    <source>
        <dbReference type="EMBL" id="GMH30357.1"/>
    </source>
</evidence>
<protein>
    <submittedName>
        <fullName evidence="1">Uncharacterized protein</fullName>
    </submittedName>
</protein>
<dbReference type="SMART" id="SM00175">
    <property type="entry name" value="RAB"/>
    <property type="match status" value="1"/>
</dbReference>
<dbReference type="GO" id="GO:0005525">
    <property type="term" value="F:GTP binding"/>
    <property type="evidence" value="ECO:0007669"/>
    <property type="project" value="InterPro"/>
</dbReference>
<dbReference type="EMBL" id="BSYO01000038">
    <property type="protein sequence ID" value="GMH30357.1"/>
    <property type="molecule type" value="Genomic_DNA"/>
</dbReference>
<dbReference type="Proteomes" id="UP001279734">
    <property type="component" value="Unassembled WGS sequence"/>
</dbReference>
<reference evidence="1" key="1">
    <citation type="submission" date="2023-05" db="EMBL/GenBank/DDBJ databases">
        <title>Nepenthes gracilis genome sequencing.</title>
        <authorList>
            <person name="Fukushima K."/>
        </authorList>
    </citation>
    <scope>NUCLEOTIDE SEQUENCE</scope>
    <source>
        <strain evidence="1">SING2019-196</strain>
    </source>
</reference>
<proteinExistence type="predicted"/>
<dbReference type="Gene3D" id="3.40.50.300">
    <property type="entry name" value="P-loop containing nucleotide triphosphate hydrolases"/>
    <property type="match status" value="1"/>
</dbReference>
<organism evidence="1 2">
    <name type="scientific">Nepenthes gracilis</name>
    <name type="common">Slender pitcher plant</name>
    <dbReference type="NCBI Taxonomy" id="150966"/>
    <lineage>
        <taxon>Eukaryota</taxon>
        <taxon>Viridiplantae</taxon>
        <taxon>Streptophyta</taxon>
        <taxon>Embryophyta</taxon>
        <taxon>Tracheophyta</taxon>
        <taxon>Spermatophyta</taxon>
        <taxon>Magnoliopsida</taxon>
        <taxon>eudicotyledons</taxon>
        <taxon>Gunneridae</taxon>
        <taxon>Pentapetalae</taxon>
        <taxon>Caryophyllales</taxon>
        <taxon>Nepenthaceae</taxon>
        <taxon>Nepenthes</taxon>
    </lineage>
</organism>
<dbReference type="PANTHER" id="PTHR47979">
    <property type="entry name" value="DRAB11-RELATED"/>
    <property type="match status" value="1"/>
</dbReference>
<name>A0AAD3Y5G5_NEPGR</name>